<dbReference type="KEGG" id="vpy:HZI73_16185"/>
<keyword evidence="2" id="KW-1185">Reference proteome</keyword>
<gene>
    <name evidence="1" type="ORF">HZI73_16185</name>
</gene>
<evidence type="ECO:0000313" key="1">
    <source>
        <dbReference type="EMBL" id="QUI23736.1"/>
    </source>
</evidence>
<accession>A0A8J8MLJ5</accession>
<sequence length="73" mass="8506">MKKIENKNYDHYNADPTRSILMNTYNYEIGIMMPDDFLVTNTDVEKDLLQQSDMVQNDLNGEEFLDDQAGKDV</sequence>
<proteinExistence type="predicted"/>
<dbReference type="AlphaFoldDB" id="A0A8J8MLJ5"/>
<organism evidence="1 2">
    <name type="scientific">Vallitalea pronyensis</name>
    <dbReference type="NCBI Taxonomy" id="1348613"/>
    <lineage>
        <taxon>Bacteria</taxon>
        <taxon>Bacillati</taxon>
        <taxon>Bacillota</taxon>
        <taxon>Clostridia</taxon>
        <taxon>Lachnospirales</taxon>
        <taxon>Vallitaleaceae</taxon>
        <taxon>Vallitalea</taxon>
    </lineage>
</organism>
<evidence type="ECO:0000313" key="2">
    <source>
        <dbReference type="Proteomes" id="UP000683246"/>
    </source>
</evidence>
<reference evidence="1" key="1">
    <citation type="submission" date="2020-07" db="EMBL/GenBank/DDBJ databases">
        <title>Vallitalea pronyensis genome.</title>
        <authorList>
            <person name="Postec A."/>
        </authorList>
    </citation>
    <scope>NUCLEOTIDE SEQUENCE</scope>
    <source>
        <strain evidence="1">FatNI3</strain>
    </source>
</reference>
<dbReference type="Proteomes" id="UP000683246">
    <property type="component" value="Chromosome"/>
</dbReference>
<dbReference type="RefSeq" id="WP_212694422.1">
    <property type="nucleotide sequence ID" value="NZ_CP058649.1"/>
</dbReference>
<dbReference type="EMBL" id="CP058649">
    <property type="protein sequence ID" value="QUI23736.1"/>
    <property type="molecule type" value="Genomic_DNA"/>
</dbReference>
<protein>
    <submittedName>
        <fullName evidence="1">Uncharacterized protein</fullName>
    </submittedName>
</protein>
<name>A0A8J8MLJ5_9FIRM</name>